<protein>
    <submittedName>
        <fullName evidence="2">Membrane-associated protein, putative</fullName>
    </submittedName>
</protein>
<feature type="non-terminal residue" evidence="2">
    <location>
        <position position="1"/>
    </location>
</feature>
<feature type="transmembrane region" description="Helical" evidence="1">
    <location>
        <begin position="249"/>
        <end position="272"/>
    </location>
</feature>
<keyword evidence="3" id="KW-1185">Reference proteome</keyword>
<proteinExistence type="predicted"/>
<feature type="transmembrane region" description="Helical" evidence="1">
    <location>
        <begin position="200"/>
        <end position="221"/>
    </location>
</feature>
<dbReference type="VEuPathDB" id="TriTrypDB:BSAL_12400"/>
<feature type="transmembrane region" description="Helical" evidence="1">
    <location>
        <begin position="121"/>
        <end position="147"/>
    </location>
</feature>
<organism evidence="2 3">
    <name type="scientific">Bodo saltans</name>
    <name type="common">Flagellated protozoan</name>
    <dbReference type="NCBI Taxonomy" id="75058"/>
    <lineage>
        <taxon>Eukaryota</taxon>
        <taxon>Discoba</taxon>
        <taxon>Euglenozoa</taxon>
        <taxon>Kinetoplastea</taxon>
        <taxon>Metakinetoplastina</taxon>
        <taxon>Eubodonida</taxon>
        <taxon>Bodonidae</taxon>
        <taxon>Bodo</taxon>
    </lineage>
</organism>
<accession>A0A0S4KJJ4</accession>
<sequence>VCSHSWSGSAAFSVTSLVTQYTQPLSPSFSHSTSSTQLRGTASVANTATAAKGTVSVFLSISASDFIKSSTSVATSDTQSTSRHHISCSSPTSPSTYNCSATESNLVPFSAVAMNDLLPPVVVQALVVAAAAPLASVALSASVAGVLQRNFVALKFSGCASSDARSNDIEPQRRQFMSVSENPTRLSFGVSAGAMYRGAAVGNMMLLAAAGALIVPVGLVYSRCKKQDAGSAPPTLAFSLGQLRLPGRAFVVLAVLLQPTVTAAAGLLMISPLLVGDIVLTVVTMGVLLMIVGAPAWAVLRGCRVLVTAIDIPFRGGVVDYIAGRRVAWIPRSTLPLRSSGDWLLDRSVAGAECFALQFNSFIGRVGSGAWRELYFLFGRGWCVGPQRPHVVLRCTDHLGGGACTLADHAARSAALRLALRRNLHTALDLLSLAVAILSCVNEGQAAQSVSYAAIAMSTGVSLVRILLQFESTKRTSKITRGDRLDPMTDPHHAISRNLLGTTSSQHHAKKYLQHDIISSDLSARQHQIYAVINNADRGNAGLPPHGTLPIDPSMVIGAGDEMCRHAFEYATHRTSNTFGSAFIPVAMQRRHLLQLILMVTQISANASRREPRV</sequence>
<name>A0A0S4KJJ4_BODSA</name>
<dbReference type="AlphaFoldDB" id="A0A0S4KJJ4"/>
<keyword evidence="1" id="KW-1133">Transmembrane helix</keyword>
<dbReference type="EMBL" id="CYKH01001594">
    <property type="protein sequence ID" value="CUI14719.1"/>
    <property type="molecule type" value="Genomic_DNA"/>
</dbReference>
<reference evidence="3" key="1">
    <citation type="submission" date="2015-09" db="EMBL/GenBank/DDBJ databases">
        <authorList>
            <consortium name="Pathogen Informatics"/>
        </authorList>
    </citation>
    <scope>NUCLEOTIDE SEQUENCE [LARGE SCALE GENOMIC DNA]</scope>
    <source>
        <strain evidence="3">Lake Konstanz</strain>
    </source>
</reference>
<keyword evidence="1" id="KW-0812">Transmembrane</keyword>
<feature type="transmembrane region" description="Helical" evidence="1">
    <location>
        <begin position="278"/>
        <end position="300"/>
    </location>
</feature>
<keyword evidence="1" id="KW-0472">Membrane</keyword>
<evidence type="ECO:0000313" key="2">
    <source>
        <dbReference type="EMBL" id="CUI14719.1"/>
    </source>
</evidence>
<evidence type="ECO:0000313" key="3">
    <source>
        <dbReference type="Proteomes" id="UP000051952"/>
    </source>
</evidence>
<gene>
    <name evidence="2" type="ORF">BSAL_12400</name>
</gene>
<dbReference type="Proteomes" id="UP000051952">
    <property type="component" value="Unassembled WGS sequence"/>
</dbReference>
<evidence type="ECO:0000256" key="1">
    <source>
        <dbReference type="SAM" id="Phobius"/>
    </source>
</evidence>